<organism evidence="2">
    <name type="scientific">Rhizophora mucronata</name>
    <name type="common">Asiatic mangrove</name>
    <dbReference type="NCBI Taxonomy" id="61149"/>
    <lineage>
        <taxon>Eukaryota</taxon>
        <taxon>Viridiplantae</taxon>
        <taxon>Streptophyta</taxon>
        <taxon>Embryophyta</taxon>
        <taxon>Tracheophyta</taxon>
        <taxon>Spermatophyta</taxon>
        <taxon>Magnoliopsida</taxon>
        <taxon>eudicotyledons</taxon>
        <taxon>Gunneridae</taxon>
        <taxon>Pentapetalae</taxon>
        <taxon>rosids</taxon>
        <taxon>fabids</taxon>
        <taxon>Malpighiales</taxon>
        <taxon>Rhizophoraceae</taxon>
        <taxon>Rhizophora</taxon>
    </lineage>
</organism>
<sequence>MMQYFTGLVFWFFQRTTICYLIFCLWFGKRRTATYDLDHCIALEHRNYVNALIQ</sequence>
<accession>A0A2P2IVY6</accession>
<reference evidence="2" key="1">
    <citation type="submission" date="2018-02" db="EMBL/GenBank/DDBJ databases">
        <title>Rhizophora mucronata_Transcriptome.</title>
        <authorList>
            <person name="Meera S.P."/>
            <person name="Sreeshan A."/>
            <person name="Augustine A."/>
        </authorList>
    </citation>
    <scope>NUCLEOTIDE SEQUENCE</scope>
    <source>
        <tissue evidence="2">Leaf</tissue>
    </source>
</reference>
<keyword evidence="1" id="KW-0472">Membrane</keyword>
<feature type="transmembrane region" description="Helical" evidence="1">
    <location>
        <begin position="6"/>
        <end position="27"/>
    </location>
</feature>
<evidence type="ECO:0000256" key="1">
    <source>
        <dbReference type="SAM" id="Phobius"/>
    </source>
</evidence>
<proteinExistence type="predicted"/>
<dbReference type="EMBL" id="GGEC01004908">
    <property type="protein sequence ID" value="MBW85391.1"/>
    <property type="molecule type" value="Transcribed_RNA"/>
</dbReference>
<keyword evidence="1" id="KW-1133">Transmembrane helix</keyword>
<dbReference type="AlphaFoldDB" id="A0A2P2IVY6"/>
<name>A0A2P2IVY6_RHIMU</name>
<protein>
    <submittedName>
        <fullName evidence="2">Uncharacterized protein</fullName>
    </submittedName>
</protein>
<keyword evidence="1" id="KW-0812">Transmembrane</keyword>
<evidence type="ECO:0000313" key="2">
    <source>
        <dbReference type="EMBL" id="MBW85391.1"/>
    </source>
</evidence>